<protein>
    <submittedName>
        <fullName evidence="2">Uncharacterized protein</fullName>
    </submittedName>
</protein>
<feature type="transmembrane region" description="Helical" evidence="1">
    <location>
        <begin position="194"/>
        <end position="215"/>
    </location>
</feature>
<keyword evidence="1" id="KW-0472">Membrane</keyword>
<dbReference type="Proteomes" id="UP001515641">
    <property type="component" value="Unassembled WGS sequence"/>
</dbReference>
<evidence type="ECO:0000256" key="1">
    <source>
        <dbReference type="SAM" id="Phobius"/>
    </source>
</evidence>
<comment type="caution">
    <text evidence="2">The sequence shown here is derived from an EMBL/GenBank/DDBJ whole genome shotgun (WGS) entry which is preliminary data.</text>
</comment>
<sequence>MKELNRIEITKLPKTKLYLDDLYELERLFQKECQSVSFQTKNHKFDNVADIQNSPDEIVSELTITGENPRIQLCFKSYTSDISYSLNNYVAQGLSKDIISYVRKKRRWAHSLFFNIGTTSIAAAAIANLIFYIINHHSSFKEIITPLCIAISLTIFIIIGTRSTFKKFNSIHLKKTKAESHFFHRKKDDMLANLMPQILSTILAFLLGIAATIFLKK</sequence>
<evidence type="ECO:0000313" key="3">
    <source>
        <dbReference type="Proteomes" id="UP001515641"/>
    </source>
</evidence>
<proteinExistence type="predicted"/>
<keyword evidence="1" id="KW-0812">Transmembrane</keyword>
<reference evidence="2 3" key="1">
    <citation type="submission" date="2020-03" db="EMBL/GenBank/DDBJ databases">
        <title>Draft genome sequence of environmentally isolated cultures.</title>
        <authorList>
            <person name="Wilson H.S."/>
            <person name="De Leon M.E."/>
        </authorList>
    </citation>
    <scope>NUCLEOTIDE SEQUENCE [LARGE SCALE GENOMIC DNA]</scope>
    <source>
        <strain evidence="2 3">HSC-31F16</strain>
    </source>
</reference>
<dbReference type="EMBL" id="JAAOMA010000059">
    <property type="protein sequence ID" value="NHR08366.1"/>
    <property type="molecule type" value="Genomic_DNA"/>
</dbReference>
<feature type="transmembrane region" description="Helical" evidence="1">
    <location>
        <begin position="112"/>
        <end position="131"/>
    </location>
</feature>
<gene>
    <name evidence="2" type="ORF">HA052_24545</name>
</gene>
<keyword evidence="3" id="KW-1185">Reference proteome</keyword>
<name>A0ABX0LG33_9NEIS</name>
<evidence type="ECO:0000313" key="2">
    <source>
        <dbReference type="EMBL" id="NHR08366.1"/>
    </source>
</evidence>
<dbReference type="RefSeq" id="WP_166454029.1">
    <property type="nucleotide sequence ID" value="NZ_JAAOMA010000059.1"/>
</dbReference>
<keyword evidence="1" id="KW-1133">Transmembrane helix</keyword>
<accession>A0ABX0LG33</accession>
<feature type="transmembrane region" description="Helical" evidence="1">
    <location>
        <begin position="143"/>
        <end position="165"/>
    </location>
</feature>
<organism evidence="2 3">
    <name type="scientific">Chromobacterium fluminis</name>
    <dbReference type="NCBI Taxonomy" id="3044269"/>
    <lineage>
        <taxon>Bacteria</taxon>
        <taxon>Pseudomonadati</taxon>
        <taxon>Pseudomonadota</taxon>
        <taxon>Betaproteobacteria</taxon>
        <taxon>Neisseriales</taxon>
        <taxon>Chromobacteriaceae</taxon>
        <taxon>Chromobacterium</taxon>
    </lineage>
</organism>